<dbReference type="EMBL" id="UYRU01059717">
    <property type="protein sequence ID" value="VDN14590.1"/>
    <property type="molecule type" value="Genomic_DNA"/>
</dbReference>
<name>A0A3P7LMQ7_DIBLA</name>
<organism evidence="2 3">
    <name type="scientific">Dibothriocephalus latus</name>
    <name type="common">Fish tapeworm</name>
    <name type="synonym">Diphyllobothrium latum</name>
    <dbReference type="NCBI Taxonomy" id="60516"/>
    <lineage>
        <taxon>Eukaryota</taxon>
        <taxon>Metazoa</taxon>
        <taxon>Spiralia</taxon>
        <taxon>Lophotrochozoa</taxon>
        <taxon>Platyhelminthes</taxon>
        <taxon>Cestoda</taxon>
        <taxon>Eucestoda</taxon>
        <taxon>Diphyllobothriidea</taxon>
        <taxon>Diphyllobothriidae</taxon>
        <taxon>Dibothriocephalus</taxon>
    </lineage>
</organism>
<evidence type="ECO:0000313" key="2">
    <source>
        <dbReference type="EMBL" id="VDN14590.1"/>
    </source>
</evidence>
<protein>
    <submittedName>
        <fullName evidence="2">Uncharacterized protein</fullName>
    </submittedName>
</protein>
<dbReference type="Proteomes" id="UP000281553">
    <property type="component" value="Unassembled WGS sequence"/>
</dbReference>
<evidence type="ECO:0000313" key="3">
    <source>
        <dbReference type="Proteomes" id="UP000281553"/>
    </source>
</evidence>
<gene>
    <name evidence="2" type="ORF">DILT_LOCUS10421</name>
</gene>
<feature type="transmembrane region" description="Helical" evidence="1">
    <location>
        <begin position="20"/>
        <end position="38"/>
    </location>
</feature>
<proteinExistence type="predicted"/>
<evidence type="ECO:0000256" key="1">
    <source>
        <dbReference type="SAM" id="Phobius"/>
    </source>
</evidence>
<sequence length="111" mass="12270">MTLTLSWRFSVDQMLDFCSWLFISIGFCTPILCFLCLPTNKHVEIGPAATDAFLYGLIFGLLKSFQGAELDTCLGSAPAPILFGLVGLLLVQIEQNESFDTQDKDDIVFVI</sequence>
<dbReference type="AlphaFoldDB" id="A0A3P7LMQ7"/>
<dbReference type="OrthoDB" id="6272053at2759"/>
<reference evidence="2 3" key="1">
    <citation type="submission" date="2018-11" db="EMBL/GenBank/DDBJ databases">
        <authorList>
            <consortium name="Pathogen Informatics"/>
        </authorList>
    </citation>
    <scope>NUCLEOTIDE SEQUENCE [LARGE SCALE GENOMIC DNA]</scope>
</reference>
<keyword evidence="1" id="KW-0812">Transmembrane</keyword>
<keyword evidence="1" id="KW-1133">Transmembrane helix</keyword>
<keyword evidence="3" id="KW-1185">Reference proteome</keyword>
<accession>A0A3P7LMQ7</accession>
<keyword evidence="1" id="KW-0472">Membrane</keyword>